<dbReference type="InterPro" id="IPR027413">
    <property type="entry name" value="GROEL-like_equatorial_sf"/>
</dbReference>
<comment type="subunit">
    <text evidence="4">Forms a cylinder of 14 subunits composed of two heptameric rings stacked back-to-back. Interacts with the co-chaperonin GroES.</text>
</comment>
<dbReference type="SUPFAM" id="SSF54849">
    <property type="entry name" value="GroEL-intermediate domain like"/>
    <property type="match status" value="1"/>
</dbReference>
<dbReference type="Gene3D" id="3.30.260.10">
    <property type="entry name" value="TCP-1-like chaperonin intermediate domain"/>
    <property type="match status" value="1"/>
</dbReference>
<dbReference type="RefSeq" id="WP_341266457.1">
    <property type="nucleotide sequence ID" value="NZ_CP146843.1"/>
</dbReference>
<dbReference type="EMBL" id="CP146843">
    <property type="protein sequence ID" value="WYY26558.1"/>
    <property type="molecule type" value="Genomic_DNA"/>
</dbReference>
<dbReference type="Gene3D" id="3.50.7.10">
    <property type="entry name" value="GroEL"/>
    <property type="match status" value="1"/>
</dbReference>
<evidence type="ECO:0000313" key="6">
    <source>
        <dbReference type="Proteomes" id="UP001484199"/>
    </source>
</evidence>
<accession>A0ABZ2U8V7</accession>
<keyword evidence="2" id="KW-0143">Chaperone</keyword>
<evidence type="ECO:0000256" key="2">
    <source>
        <dbReference type="ARBA" id="ARBA00023186"/>
    </source>
</evidence>
<dbReference type="NCBIfam" id="NF009489">
    <property type="entry name" value="PRK12851.1"/>
    <property type="match status" value="1"/>
</dbReference>
<dbReference type="InterPro" id="IPR001844">
    <property type="entry name" value="Cpn60/GroEL"/>
</dbReference>
<dbReference type="NCBIfam" id="NF009488">
    <property type="entry name" value="PRK12850.1"/>
    <property type="match status" value="1"/>
</dbReference>
<dbReference type="SUPFAM" id="SSF48592">
    <property type="entry name" value="GroEL equatorial domain-like"/>
    <property type="match status" value="1"/>
</dbReference>
<keyword evidence="5" id="KW-0346">Stress response</keyword>
<dbReference type="Pfam" id="PF00118">
    <property type="entry name" value="Cpn60_TCP1"/>
    <property type="match status" value="1"/>
</dbReference>
<comment type="function">
    <text evidence="4">Together with its co-chaperonin GroES, plays an essential role in assisting protein folding. The GroEL-GroES system forms a nano-cage that allows encapsulation of the non-native substrate proteins and provides a physical environment optimized to promote and accelerate protein folding.</text>
</comment>
<dbReference type="Gene3D" id="1.10.560.10">
    <property type="entry name" value="GroEL-like equatorial domain"/>
    <property type="match status" value="1"/>
</dbReference>
<evidence type="ECO:0000313" key="5">
    <source>
        <dbReference type="EMBL" id="WYY26558.1"/>
    </source>
</evidence>
<keyword evidence="6" id="KW-1185">Reference proteome</keyword>
<evidence type="ECO:0000256" key="3">
    <source>
        <dbReference type="RuleBase" id="RU000418"/>
    </source>
</evidence>
<gene>
    <name evidence="5" type="ORF">AshY1_04510</name>
</gene>
<evidence type="ECO:0000256" key="4">
    <source>
        <dbReference type="RuleBase" id="RU000419"/>
    </source>
</evidence>
<reference evidence="5" key="1">
    <citation type="submission" date="2024-03" db="EMBL/GenBank/DDBJ databases">
        <title>The Complete Genome of 'Candidatus Phytoplasma fraxini' AshY1 from the Ash Yellows Group.</title>
        <authorList>
            <person name="Boehm J.W."/>
            <person name="Huettel B."/>
            <person name="Schneider B."/>
            <person name="Kube M."/>
        </authorList>
    </citation>
    <scope>NUCLEOTIDE SEQUENCE [LARGE SCALE GENOMIC DNA]</scope>
    <source>
        <strain evidence="5">AshY1</strain>
    </source>
</reference>
<dbReference type="CDD" id="cd03344">
    <property type="entry name" value="GroEL"/>
    <property type="match status" value="1"/>
</dbReference>
<dbReference type="InterPro" id="IPR002423">
    <property type="entry name" value="Cpn60/GroEL/TCP-1"/>
</dbReference>
<evidence type="ECO:0000256" key="1">
    <source>
        <dbReference type="ARBA" id="ARBA00006607"/>
    </source>
</evidence>
<protein>
    <recommendedName>
        <fullName evidence="4">60 kDa chaperonin</fullName>
    </recommendedName>
</protein>
<comment type="similarity">
    <text evidence="1 3">Belongs to the chaperonin (HSP60) family.</text>
</comment>
<dbReference type="NCBIfam" id="TIGR02348">
    <property type="entry name" value="GroEL"/>
    <property type="match status" value="1"/>
</dbReference>
<dbReference type="Proteomes" id="UP001484199">
    <property type="component" value="Chromosome"/>
</dbReference>
<dbReference type="PRINTS" id="PR00298">
    <property type="entry name" value="CHAPERONIN60"/>
</dbReference>
<dbReference type="InterPro" id="IPR027410">
    <property type="entry name" value="TCP-1-like_intermed_sf"/>
</dbReference>
<name>A0ABZ2U8V7_ASHYP</name>
<dbReference type="PANTHER" id="PTHR45633">
    <property type="entry name" value="60 KDA HEAT SHOCK PROTEIN, MITOCHONDRIAL"/>
    <property type="match status" value="1"/>
</dbReference>
<dbReference type="NCBIfam" id="NF009487">
    <property type="entry name" value="PRK12849.1"/>
    <property type="match status" value="1"/>
</dbReference>
<dbReference type="NCBIfam" id="NF000592">
    <property type="entry name" value="PRK00013.1"/>
    <property type="match status" value="1"/>
</dbReference>
<dbReference type="InterPro" id="IPR027409">
    <property type="entry name" value="GroEL-like_apical_dom_sf"/>
</dbReference>
<proteinExistence type="inferred from homology"/>
<organism evidence="5 6">
    <name type="scientific">Ash yellows phytoplasma</name>
    <dbReference type="NCBI Taxonomy" id="35780"/>
    <lineage>
        <taxon>Bacteria</taxon>
        <taxon>Bacillati</taxon>
        <taxon>Mycoplasmatota</taxon>
        <taxon>Mollicutes</taxon>
        <taxon>Acholeplasmatales</taxon>
        <taxon>Acholeplasmataceae</taxon>
        <taxon>Candidatus Phytoplasma</taxon>
        <taxon>16SrVII (Ash yellows group)</taxon>
    </lineage>
</organism>
<dbReference type="SUPFAM" id="SSF52029">
    <property type="entry name" value="GroEL apical domain-like"/>
    <property type="match status" value="1"/>
</dbReference>
<sequence length="538" mass="57930">MADKLVLFDKDSRKEILNGVDTLANVIKLTLGPKGNNVALEKTHGLPLIVNDGITIAKEIELSEPFQNMGAQLVREAAAKTNDNAGDGTTTAIVLAQSMIQKGFSFVNSGFKSTLIKKGILQASNKVIEHILKKSKPVSTREEIANIATISSGSKKIGQIIVSAMDKVTEKGVITIGESKGLETELEVVKGMQYDKGYLSSIFVNNLANMSVELEQALILVTDHKINNINEISGLLEAAKDKSNPLFIIANSFDNDVINILALNKFHGVLNVAVTEAPFFGDNQKEFLKDISILTQANFISKDLNMKLQNVKIEDLGKIKKAIIKQDNTVLIGASKTPALSKRIQEIEIQITNTTNEHELTNLKSRLAKLSGGVAVIKVGAATETELKEQKLRIEDALNASQAAVTEGILAGGGKTLLEIYKELKDTLVSSIPDVQKGINVVLDSLIIPAYQIAENAGFDGDSIIKQQFQQKEGFGFDASTGEYVDLFKIGIVDPTKVTKQAVLNSASIASMLVTTGAAIASVTEKKGLSKLTDNNPF</sequence>